<proteinExistence type="predicted"/>
<dbReference type="SMART" id="SM00054">
    <property type="entry name" value="EFh"/>
    <property type="match status" value="3"/>
</dbReference>
<sequence length="227" mass="24778">MVRMNVRDVTQPDVMFTALDVDDSGQVTLEEILLLGNVVDAPFVLWSPEQFCEAAGAAKGAKSLNQEEFAKWYDAVQPSWSVDAEELTMLIDGGHSARARSDPFNHETIELAFKAIDLDESGEIDLDELMHFSAETNAGWTESFCKSLLGKMDADGDLKISFEEFETFIGQLHSKAPDMTKRSCGLAPTGLRSAVDAFITRGEARKVAIDANLSGREEEAAAAVPLD</sequence>
<dbReference type="EMBL" id="JWZX01001823">
    <property type="protein sequence ID" value="KOO32228.1"/>
    <property type="molecule type" value="Genomic_DNA"/>
</dbReference>
<dbReference type="SUPFAM" id="SSF47473">
    <property type="entry name" value="EF-hand"/>
    <property type="match status" value="1"/>
</dbReference>
<evidence type="ECO:0000256" key="3">
    <source>
        <dbReference type="ARBA" id="ARBA00022837"/>
    </source>
</evidence>
<evidence type="ECO:0000256" key="2">
    <source>
        <dbReference type="ARBA" id="ARBA00022737"/>
    </source>
</evidence>
<evidence type="ECO:0000256" key="1">
    <source>
        <dbReference type="ARBA" id="ARBA00022723"/>
    </source>
</evidence>
<dbReference type="OrthoDB" id="270584at2759"/>
<organism evidence="5 6">
    <name type="scientific">Chrysochromulina tobinii</name>
    <dbReference type="NCBI Taxonomy" id="1460289"/>
    <lineage>
        <taxon>Eukaryota</taxon>
        <taxon>Haptista</taxon>
        <taxon>Haptophyta</taxon>
        <taxon>Prymnesiophyceae</taxon>
        <taxon>Prymnesiales</taxon>
        <taxon>Chrysochromulinaceae</taxon>
        <taxon>Chrysochromulina</taxon>
    </lineage>
</organism>
<feature type="domain" description="EF-hand" evidence="4">
    <location>
        <begin position="140"/>
        <end position="175"/>
    </location>
</feature>
<dbReference type="CDD" id="cd00051">
    <property type="entry name" value="EFh"/>
    <property type="match status" value="1"/>
</dbReference>
<accession>A0A0M0K1G0</accession>
<dbReference type="Gene3D" id="1.10.238.10">
    <property type="entry name" value="EF-hand"/>
    <property type="match status" value="1"/>
</dbReference>
<dbReference type="AlphaFoldDB" id="A0A0M0K1G0"/>
<dbReference type="PANTHER" id="PTHR45942">
    <property type="entry name" value="PROTEIN PHOSPATASE 3 REGULATORY SUBUNIT B ALPHA ISOFORM TYPE 1"/>
    <property type="match status" value="1"/>
</dbReference>
<dbReference type="Pfam" id="PF13499">
    <property type="entry name" value="EF-hand_7"/>
    <property type="match status" value="1"/>
</dbReference>
<evidence type="ECO:0000259" key="4">
    <source>
        <dbReference type="PROSITE" id="PS50222"/>
    </source>
</evidence>
<dbReference type="InterPro" id="IPR011992">
    <property type="entry name" value="EF-hand-dom_pair"/>
</dbReference>
<protein>
    <recommendedName>
        <fullName evidence="4">EF-hand domain-containing protein</fullName>
    </recommendedName>
</protein>
<dbReference type="Pfam" id="PF13202">
    <property type="entry name" value="EF-hand_5"/>
    <property type="match status" value="1"/>
</dbReference>
<reference evidence="6" key="1">
    <citation type="journal article" date="2015" name="PLoS Genet.">
        <title>Genome Sequence and Transcriptome Analyses of Chrysochromulina tobin: Metabolic Tools for Enhanced Algal Fitness in the Prominent Order Prymnesiales (Haptophyceae).</title>
        <authorList>
            <person name="Hovde B.T."/>
            <person name="Deodato C.R."/>
            <person name="Hunsperger H.M."/>
            <person name="Ryken S.A."/>
            <person name="Yost W."/>
            <person name="Jha R.K."/>
            <person name="Patterson J."/>
            <person name="Monnat R.J. Jr."/>
            <person name="Barlow S.B."/>
            <person name="Starkenburg S.R."/>
            <person name="Cattolico R.A."/>
        </authorList>
    </citation>
    <scope>NUCLEOTIDE SEQUENCE</scope>
    <source>
        <strain evidence="6">CCMP291</strain>
    </source>
</reference>
<dbReference type="PROSITE" id="PS00018">
    <property type="entry name" value="EF_HAND_1"/>
    <property type="match status" value="2"/>
</dbReference>
<dbReference type="Proteomes" id="UP000037460">
    <property type="component" value="Unassembled WGS sequence"/>
</dbReference>
<dbReference type="InterPro" id="IPR002048">
    <property type="entry name" value="EF_hand_dom"/>
</dbReference>
<dbReference type="InterPro" id="IPR018247">
    <property type="entry name" value="EF_Hand_1_Ca_BS"/>
</dbReference>
<dbReference type="PROSITE" id="PS50222">
    <property type="entry name" value="EF_HAND_2"/>
    <property type="match status" value="2"/>
</dbReference>
<gene>
    <name evidence="5" type="ORF">Ctob_011108</name>
</gene>
<feature type="domain" description="EF-hand" evidence="4">
    <location>
        <begin position="104"/>
        <end position="139"/>
    </location>
</feature>
<name>A0A0M0K1G0_9EUKA</name>
<comment type="caution">
    <text evidence="5">The sequence shown here is derived from an EMBL/GenBank/DDBJ whole genome shotgun (WGS) entry which is preliminary data.</text>
</comment>
<dbReference type="GO" id="GO:0005509">
    <property type="term" value="F:calcium ion binding"/>
    <property type="evidence" value="ECO:0007669"/>
    <property type="project" value="InterPro"/>
</dbReference>
<keyword evidence="3" id="KW-0106">Calcium</keyword>
<keyword evidence="6" id="KW-1185">Reference proteome</keyword>
<evidence type="ECO:0000313" key="6">
    <source>
        <dbReference type="Proteomes" id="UP000037460"/>
    </source>
</evidence>
<keyword evidence="1" id="KW-0479">Metal-binding</keyword>
<keyword evidence="2" id="KW-0677">Repeat</keyword>
<evidence type="ECO:0000313" key="5">
    <source>
        <dbReference type="EMBL" id="KOO32228.1"/>
    </source>
</evidence>